<dbReference type="STRING" id="679936.Sulac_2394"/>
<gene>
    <name evidence="7" type="ordered locus">Sulac_2394</name>
</gene>
<dbReference type="Gene3D" id="1.10.760.10">
    <property type="entry name" value="Cytochrome c-like domain"/>
    <property type="match status" value="1"/>
</dbReference>
<reference evidence="8" key="1">
    <citation type="submission" date="2011-12" db="EMBL/GenBank/DDBJ databases">
        <title>The complete genome of chromosome of Sulfobacillus acidophilus DSM 10332.</title>
        <authorList>
            <person name="Lucas S."/>
            <person name="Han J."/>
            <person name="Lapidus A."/>
            <person name="Bruce D."/>
            <person name="Goodwin L."/>
            <person name="Pitluck S."/>
            <person name="Peters L."/>
            <person name="Kyrpides N."/>
            <person name="Mavromatis K."/>
            <person name="Ivanova N."/>
            <person name="Mikhailova N."/>
            <person name="Chertkov O."/>
            <person name="Saunders E."/>
            <person name="Detter J.C."/>
            <person name="Tapia R."/>
            <person name="Han C."/>
            <person name="Land M."/>
            <person name="Hauser L."/>
            <person name="Markowitz V."/>
            <person name="Cheng J.-F."/>
            <person name="Hugenholtz P."/>
            <person name="Woyke T."/>
            <person name="Wu D."/>
            <person name="Pukall R."/>
            <person name="Gehrich-Schroeter G."/>
            <person name="Schneider S."/>
            <person name="Klenk H.-P."/>
            <person name="Eisen J.A."/>
        </authorList>
    </citation>
    <scope>NUCLEOTIDE SEQUENCE [LARGE SCALE GENOMIC DNA]</scope>
    <source>
        <strain evidence="8">ATCC 700253 / DSM 10332 / NAL</strain>
    </source>
</reference>
<organism evidence="7 8">
    <name type="scientific">Sulfobacillus acidophilus (strain ATCC 700253 / DSM 10332 / NAL)</name>
    <dbReference type="NCBI Taxonomy" id="679936"/>
    <lineage>
        <taxon>Bacteria</taxon>
        <taxon>Bacillati</taxon>
        <taxon>Bacillota</taxon>
        <taxon>Clostridia</taxon>
        <taxon>Eubacteriales</taxon>
        <taxon>Clostridiales Family XVII. Incertae Sedis</taxon>
        <taxon>Sulfobacillus</taxon>
    </lineage>
</organism>
<keyword evidence="8" id="KW-1185">Reference proteome</keyword>
<sequence length="463" mass="50663">MGALDIMGLAYWINAAPLSLVSGWSFLAAFNQQERQHGYPWWTRSGRWAGWSLPLIGLWWIVWGLRHPILLTGTARADLAVLWFGELSLVGLRRPGRFSALFAGIVGFLALFGLNHLMAQGLLAHPLPLKGAPSYPIHGWPTALWLTGCEASAAVAGLSLGSRAGTEQQLVRGLLALTGTVITGFFFTKSLMGPYLPAWANLMDGSSRHWWYWMADGVMGLFCFTGLRFWARGPGGRVAALVTSAVLVVGLVLLVHWATRAMVPDFATQMGQAALLFGVLGAVIGILGSANSLWQAERLLLVGVSGLWSIALTGAFQSLAMKNHWVPRPPISQVPATTAAEIQAGRELAQNLGCYTCHGVNGTQDRPNPGDPGQWVWAWNSAPFHHVFGGPSGRQKLWTLLWNGQYAYRMTFYPYQHNWSVAYDTIDNHYNVPAWNGIVTAQQMQWLVSYIQSLSVSPTGKGR</sequence>
<name>G8TVD8_SULAD</name>
<reference evidence="7 8" key="2">
    <citation type="journal article" date="2012" name="Stand. Genomic Sci.">
        <title>Complete genome sequence of the moderately thermophilic mineral-sulfide-oxidizing firmicute Sulfobacillus acidophilus type strain (NAL(T)).</title>
        <authorList>
            <person name="Anderson I."/>
            <person name="Chertkov O."/>
            <person name="Chen A."/>
            <person name="Saunders E."/>
            <person name="Lapidus A."/>
            <person name="Nolan M."/>
            <person name="Lucas S."/>
            <person name="Hammon N."/>
            <person name="Deshpande S."/>
            <person name="Cheng J.F."/>
            <person name="Han C."/>
            <person name="Tapia R."/>
            <person name="Goodwin L.A."/>
            <person name="Pitluck S."/>
            <person name="Liolios K."/>
            <person name="Pagani I."/>
            <person name="Ivanova N."/>
            <person name="Mikhailova N."/>
            <person name="Pati A."/>
            <person name="Palaniappan K."/>
            <person name="Land M."/>
            <person name="Pan C."/>
            <person name="Rohde M."/>
            <person name="Pukall R."/>
            <person name="Goker M."/>
            <person name="Detter J.C."/>
            <person name="Woyke T."/>
            <person name="Bristow J."/>
            <person name="Eisen J.A."/>
            <person name="Markowitz V."/>
            <person name="Hugenholtz P."/>
            <person name="Kyrpides N.C."/>
            <person name="Klenk H.P."/>
            <person name="Mavromatis K."/>
        </authorList>
    </citation>
    <scope>NUCLEOTIDE SEQUENCE [LARGE SCALE GENOMIC DNA]</scope>
    <source>
        <strain evidence="8">ATCC 700253 / DSM 10332 / NAL</strain>
    </source>
</reference>
<evidence type="ECO:0000256" key="1">
    <source>
        <dbReference type="ARBA" id="ARBA00022617"/>
    </source>
</evidence>
<feature type="transmembrane region" description="Helical" evidence="5">
    <location>
        <begin position="299"/>
        <end position="320"/>
    </location>
</feature>
<feature type="transmembrane region" description="Helical" evidence="5">
    <location>
        <begin position="69"/>
        <end position="89"/>
    </location>
</feature>
<dbReference type="AlphaFoldDB" id="G8TVD8"/>
<dbReference type="PROSITE" id="PS51007">
    <property type="entry name" value="CYTC"/>
    <property type="match status" value="1"/>
</dbReference>
<feature type="transmembrane region" description="Helical" evidence="5">
    <location>
        <begin position="238"/>
        <end position="258"/>
    </location>
</feature>
<keyword evidence="2 4" id="KW-0479">Metal-binding</keyword>
<dbReference type="Pfam" id="PF00034">
    <property type="entry name" value="Cytochrom_C"/>
    <property type="match status" value="1"/>
</dbReference>
<dbReference type="GO" id="GO:0009055">
    <property type="term" value="F:electron transfer activity"/>
    <property type="evidence" value="ECO:0007669"/>
    <property type="project" value="InterPro"/>
</dbReference>
<feature type="transmembrane region" description="Helical" evidence="5">
    <location>
        <begin position="173"/>
        <end position="191"/>
    </location>
</feature>
<keyword evidence="5" id="KW-0472">Membrane</keyword>
<evidence type="ECO:0000256" key="5">
    <source>
        <dbReference type="SAM" id="Phobius"/>
    </source>
</evidence>
<dbReference type="KEGG" id="sap:Sulac_2394"/>
<dbReference type="PATRIC" id="fig|679936.5.peg.2480"/>
<evidence type="ECO:0000313" key="7">
    <source>
        <dbReference type="EMBL" id="AEW05857.1"/>
    </source>
</evidence>
<proteinExistence type="predicted"/>
<evidence type="ECO:0000313" key="8">
    <source>
        <dbReference type="Proteomes" id="UP000005439"/>
    </source>
</evidence>
<dbReference type="GO" id="GO:0046872">
    <property type="term" value="F:metal ion binding"/>
    <property type="evidence" value="ECO:0007669"/>
    <property type="project" value="UniProtKB-KW"/>
</dbReference>
<evidence type="ECO:0000256" key="3">
    <source>
        <dbReference type="ARBA" id="ARBA00023004"/>
    </source>
</evidence>
<keyword evidence="5" id="KW-0812">Transmembrane</keyword>
<feature type="transmembrane region" description="Helical" evidence="5">
    <location>
        <begin position="211"/>
        <end position="231"/>
    </location>
</feature>
<feature type="transmembrane region" description="Helical" evidence="5">
    <location>
        <begin position="143"/>
        <end position="161"/>
    </location>
</feature>
<keyword evidence="3 4" id="KW-0408">Iron</keyword>
<dbReference type="SUPFAM" id="SSF46626">
    <property type="entry name" value="Cytochrome c"/>
    <property type="match status" value="1"/>
</dbReference>
<feature type="transmembrane region" description="Helical" evidence="5">
    <location>
        <begin position="270"/>
        <end position="287"/>
    </location>
</feature>
<evidence type="ECO:0000256" key="2">
    <source>
        <dbReference type="ARBA" id="ARBA00022723"/>
    </source>
</evidence>
<protein>
    <recommendedName>
        <fullName evidence="6">Cytochrome c domain-containing protein</fullName>
    </recommendedName>
</protein>
<evidence type="ECO:0000256" key="4">
    <source>
        <dbReference type="PROSITE-ProRule" id="PRU00433"/>
    </source>
</evidence>
<dbReference type="EMBL" id="CP003179">
    <property type="protein sequence ID" value="AEW05857.1"/>
    <property type="molecule type" value="Genomic_DNA"/>
</dbReference>
<feature type="domain" description="Cytochrome c" evidence="6">
    <location>
        <begin position="340"/>
        <end position="455"/>
    </location>
</feature>
<feature type="transmembrane region" description="Helical" evidence="5">
    <location>
        <begin position="48"/>
        <end position="63"/>
    </location>
</feature>
<dbReference type="GO" id="GO:0020037">
    <property type="term" value="F:heme binding"/>
    <property type="evidence" value="ECO:0007669"/>
    <property type="project" value="InterPro"/>
</dbReference>
<keyword evidence="1 4" id="KW-0349">Heme</keyword>
<feature type="transmembrane region" description="Helical" evidence="5">
    <location>
        <begin position="101"/>
        <end position="123"/>
    </location>
</feature>
<keyword evidence="5" id="KW-1133">Transmembrane helix</keyword>
<feature type="transmembrane region" description="Helical" evidence="5">
    <location>
        <begin position="6"/>
        <end position="27"/>
    </location>
</feature>
<dbReference type="HOGENOM" id="CLU_590413_0_0_9"/>
<dbReference type="InterPro" id="IPR036909">
    <property type="entry name" value="Cyt_c-like_dom_sf"/>
</dbReference>
<evidence type="ECO:0000259" key="6">
    <source>
        <dbReference type="PROSITE" id="PS51007"/>
    </source>
</evidence>
<dbReference type="InterPro" id="IPR009056">
    <property type="entry name" value="Cyt_c-like_dom"/>
</dbReference>
<dbReference type="Proteomes" id="UP000005439">
    <property type="component" value="Chromosome"/>
</dbReference>
<accession>G8TVD8</accession>